<evidence type="ECO:0000259" key="2">
    <source>
        <dbReference type="PROSITE" id="PS51352"/>
    </source>
</evidence>
<reference evidence="3 4" key="1">
    <citation type="submission" date="2014-04" db="EMBL/GenBank/DDBJ databases">
        <authorList>
            <consortium name="DOE Joint Genome Institute"/>
            <person name="Kuo A."/>
            <person name="Kohler A."/>
            <person name="Jargeat P."/>
            <person name="Nagy L.G."/>
            <person name="Floudas D."/>
            <person name="Copeland A."/>
            <person name="Barry K.W."/>
            <person name="Cichocki N."/>
            <person name="Veneault-Fourrey C."/>
            <person name="LaButti K."/>
            <person name="Lindquist E.A."/>
            <person name="Lipzen A."/>
            <person name="Lundell T."/>
            <person name="Morin E."/>
            <person name="Murat C."/>
            <person name="Sun H."/>
            <person name="Tunlid A."/>
            <person name="Henrissat B."/>
            <person name="Grigoriev I.V."/>
            <person name="Hibbett D.S."/>
            <person name="Martin F."/>
            <person name="Nordberg H.P."/>
            <person name="Cantor M.N."/>
            <person name="Hua S.X."/>
        </authorList>
    </citation>
    <scope>NUCLEOTIDE SEQUENCE [LARGE SCALE GENOMIC DNA]</scope>
    <source>
        <strain evidence="3 4">Ve08.2h10</strain>
    </source>
</reference>
<reference evidence="4" key="2">
    <citation type="submission" date="2015-01" db="EMBL/GenBank/DDBJ databases">
        <title>Evolutionary Origins and Diversification of the Mycorrhizal Mutualists.</title>
        <authorList>
            <consortium name="DOE Joint Genome Institute"/>
            <consortium name="Mycorrhizal Genomics Consortium"/>
            <person name="Kohler A."/>
            <person name="Kuo A."/>
            <person name="Nagy L.G."/>
            <person name="Floudas D."/>
            <person name="Copeland A."/>
            <person name="Barry K.W."/>
            <person name="Cichocki N."/>
            <person name="Veneault-Fourrey C."/>
            <person name="LaButti K."/>
            <person name="Lindquist E.A."/>
            <person name="Lipzen A."/>
            <person name="Lundell T."/>
            <person name="Morin E."/>
            <person name="Murat C."/>
            <person name="Riley R."/>
            <person name="Ohm R."/>
            <person name="Sun H."/>
            <person name="Tunlid A."/>
            <person name="Henrissat B."/>
            <person name="Grigoriev I.V."/>
            <person name="Hibbett D.S."/>
            <person name="Martin F."/>
        </authorList>
    </citation>
    <scope>NUCLEOTIDE SEQUENCE [LARGE SCALE GENOMIC DNA]</scope>
    <source>
        <strain evidence="4">Ve08.2h10</strain>
    </source>
</reference>
<keyword evidence="1" id="KW-1015">Disulfide bond</keyword>
<evidence type="ECO:0000313" key="3">
    <source>
        <dbReference type="EMBL" id="KIK98941.1"/>
    </source>
</evidence>
<keyword evidence="4" id="KW-1185">Reference proteome</keyword>
<dbReference type="PROSITE" id="PS00194">
    <property type="entry name" value="THIOREDOXIN_1"/>
    <property type="match status" value="1"/>
</dbReference>
<proteinExistence type="predicted"/>
<dbReference type="SUPFAM" id="SSF52833">
    <property type="entry name" value="Thioredoxin-like"/>
    <property type="match status" value="1"/>
</dbReference>
<dbReference type="PROSITE" id="PS51352">
    <property type="entry name" value="THIOREDOXIN_2"/>
    <property type="match status" value="1"/>
</dbReference>
<dbReference type="InterPro" id="IPR013766">
    <property type="entry name" value="Thioredoxin_domain"/>
</dbReference>
<dbReference type="Proteomes" id="UP000054538">
    <property type="component" value="Unassembled WGS sequence"/>
</dbReference>
<name>A0A0D0E3Y5_9AGAM</name>
<dbReference type="Pfam" id="PF00085">
    <property type="entry name" value="Thioredoxin"/>
    <property type="match status" value="1"/>
</dbReference>
<dbReference type="AlphaFoldDB" id="A0A0D0E3Y5"/>
<dbReference type="InterPro" id="IPR036249">
    <property type="entry name" value="Thioredoxin-like_sf"/>
</dbReference>
<dbReference type="EMBL" id="KN824875">
    <property type="protein sequence ID" value="KIK98941.1"/>
    <property type="molecule type" value="Genomic_DNA"/>
</dbReference>
<accession>A0A0D0E3Y5</accession>
<evidence type="ECO:0000256" key="1">
    <source>
        <dbReference type="ARBA" id="ARBA00023157"/>
    </source>
</evidence>
<dbReference type="InterPro" id="IPR017937">
    <property type="entry name" value="Thioredoxin_CS"/>
</dbReference>
<evidence type="ECO:0000313" key="4">
    <source>
        <dbReference type="Proteomes" id="UP000054538"/>
    </source>
</evidence>
<dbReference type="HOGENOM" id="CLU_090389_14_0_1"/>
<feature type="domain" description="Thioredoxin" evidence="2">
    <location>
        <begin position="1"/>
        <end position="106"/>
    </location>
</feature>
<organism evidence="3 4">
    <name type="scientific">Paxillus rubicundulus Ve08.2h10</name>
    <dbReference type="NCBI Taxonomy" id="930991"/>
    <lineage>
        <taxon>Eukaryota</taxon>
        <taxon>Fungi</taxon>
        <taxon>Dikarya</taxon>
        <taxon>Basidiomycota</taxon>
        <taxon>Agaricomycotina</taxon>
        <taxon>Agaricomycetes</taxon>
        <taxon>Agaricomycetidae</taxon>
        <taxon>Boletales</taxon>
        <taxon>Paxilineae</taxon>
        <taxon>Paxillaceae</taxon>
        <taxon>Paxillus</taxon>
    </lineage>
</organism>
<dbReference type="STRING" id="930991.A0A0D0E3Y5"/>
<dbReference type="CDD" id="cd02947">
    <property type="entry name" value="TRX_family"/>
    <property type="match status" value="1"/>
</dbReference>
<protein>
    <recommendedName>
        <fullName evidence="2">Thioredoxin domain-containing protein</fullName>
    </recommendedName>
</protein>
<dbReference type="PANTHER" id="PTHR46115">
    <property type="entry name" value="THIOREDOXIN-LIKE PROTEIN 1"/>
    <property type="match status" value="1"/>
</dbReference>
<dbReference type="OrthoDB" id="2121326at2759"/>
<dbReference type="Gene3D" id="3.40.30.10">
    <property type="entry name" value="Glutaredoxin"/>
    <property type="match status" value="1"/>
</dbReference>
<sequence length="106" mass="12016">MPVVYITSMADFESVIHGTRPVIVEFWAEWCTTCRSVSQIFDQLAAQHPAGEFYRLDIEEVREVPLALGVRNLPAFKVYVKGVQIGELVGADQTQLIRLVYKTLDM</sequence>
<dbReference type="InParanoid" id="A0A0D0E3Y5"/>
<gene>
    <name evidence="3" type="ORF">PAXRUDRAFT_30814</name>
</gene>